<proteinExistence type="predicted"/>
<sequence length="259" mass="29747">MESSERTRKVVMKEHARSESVFIKQLIIFNRYKVCVEIGVFRGGTTKYLCEAAKETSGHVYGFDLWGTHGLNKQFQMQYSQQSVEKILVEEGHNNFTLHKVDTTTQKFKEILLSECPVIDFAFIDGCHSYPGLKNDFDTIYPLLSPTGMIAFHDTLRIDGCREFVLDLRTKYYDGSYDIIDFPWGMGNRRAGLTILSKRQFIAINLPLDERCGSPSTPADIIKREKEWMRLEIQKNVAEQVDTSSIIVDKTNLGKLKKK</sequence>
<name>A0A0F9XID3_9ZZZZ</name>
<evidence type="ECO:0000313" key="1">
    <source>
        <dbReference type="EMBL" id="KKN98946.1"/>
    </source>
</evidence>
<dbReference type="Pfam" id="PF13578">
    <property type="entry name" value="Methyltransf_24"/>
    <property type="match status" value="1"/>
</dbReference>
<accession>A0A0F9XID3</accession>
<reference evidence="1" key="1">
    <citation type="journal article" date="2015" name="Nature">
        <title>Complex archaea that bridge the gap between prokaryotes and eukaryotes.</title>
        <authorList>
            <person name="Spang A."/>
            <person name="Saw J.H."/>
            <person name="Jorgensen S.L."/>
            <person name="Zaremba-Niedzwiedzka K."/>
            <person name="Martijn J."/>
            <person name="Lind A.E."/>
            <person name="van Eijk R."/>
            <person name="Schleper C."/>
            <person name="Guy L."/>
            <person name="Ettema T.J."/>
        </authorList>
    </citation>
    <scope>NUCLEOTIDE SEQUENCE</scope>
</reference>
<comment type="caution">
    <text evidence="1">The sequence shown here is derived from an EMBL/GenBank/DDBJ whole genome shotgun (WGS) entry which is preliminary data.</text>
</comment>
<evidence type="ECO:0008006" key="2">
    <source>
        <dbReference type="Google" id="ProtNLM"/>
    </source>
</evidence>
<protein>
    <recommendedName>
        <fullName evidence="2">Methyltransferase domain-containing protein</fullName>
    </recommendedName>
</protein>
<dbReference type="EMBL" id="LAZR01000049">
    <property type="protein sequence ID" value="KKN98946.1"/>
    <property type="molecule type" value="Genomic_DNA"/>
</dbReference>
<dbReference type="SUPFAM" id="SSF53335">
    <property type="entry name" value="S-adenosyl-L-methionine-dependent methyltransferases"/>
    <property type="match status" value="1"/>
</dbReference>
<dbReference type="Gene3D" id="3.40.50.150">
    <property type="entry name" value="Vaccinia Virus protein VP39"/>
    <property type="match status" value="1"/>
</dbReference>
<dbReference type="AlphaFoldDB" id="A0A0F9XID3"/>
<gene>
    <name evidence="1" type="ORF">LCGC14_0141910</name>
</gene>
<dbReference type="InterPro" id="IPR029063">
    <property type="entry name" value="SAM-dependent_MTases_sf"/>
</dbReference>
<organism evidence="1">
    <name type="scientific">marine sediment metagenome</name>
    <dbReference type="NCBI Taxonomy" id="412755"/>
    <lineage>
        <taxon>unclassified sequences</taxon>
        <taxon>metagenomes</taxon>
        <taxon>ecological metagenomes</taxon>
    </lineage>
</organism>